<dbReference type="AlphaFoldDB" id="A0A923ED13"/>
<proteinExistence type="predicted"/>
<name>A0A923ED13_CLOTT</name>
<reference evidence="1 2" key="1">
    <citation type="submission" date="2020-04" db="EMBL/GenBank/DDBJ databases">
        <title>Genomic insights into acetone-butanol-ethanol (ABE) fermentation by sequencing solventogenic clostridia strains.</title>
        <authorList>
            <person name="Brown S."/>
        </authorList>
    </citation>
    <scope>NUCLEOTIDE SEQUENCE [LARGE SCALE GENOMIC DNA]</scope>
    <source>
        <strain evidence="1 2">DJ011</strain>
    </source>
</reference>
<dbReference type="InterPro" id="IPR018540">
    <property type="entry name" value="Spo0E-like"/>
</dbReference>
<sequence length="57" mass="6919">MDEFKRLKQIIDELRKDMYDLIEKKSDLLDPEVVLASQMLDVVLDEYYKILEKKKDK</sequence>
<organism evidence="1 2">
    <name type="scientific">Clostridium tetanomorphum</name>
    <dbReference type="NCBI Taxonomy" id="1553"/>
    <lineage>
        <taxon>Bacteria</taxon>
        <taxon>Bacillati</taxon>
        <taxon>Bacillota</taxon>
        <taxon>Clostridia</taxon>
        <taxon>Eubacteriales</taxon>
        <taxon>Clostridiaceae</taxon>
        <taxon>Clostridium</taxon>
    </lineage>
</organism>
<dbReference type="InterPro" id="IPR037208">
    <property type="entry name" value="Spo0E-like_sf"/>
</dbReference>
<dbReference type="SUPFAM" id="SSF140500">
    <property type="entry name" value="BAS1536-like"/>
    <property type="match status" value="1"/>
</dbReference>
<accession>A0A923ED13</accession>
<dbReference type="Gene3D" id="4.10.280.10">
    <property type="entry name" value="Helix-loop-helix DNA-binding domain"/>
    <property type="match status" value="1"/>
</dbReference>
<dbReference type="GO" id="GO:0046983">
    <property type="term" value="F:protein dimerization activity"/>
    <property type="evidence" value="ECO:0007669"/>
    <property type="project" value="InterPro"/>
</dbReference>
<dbReference type="InterPro" id="IPR036638">
    <property type="entry name" value="HLH_DNA-bd_sf"/>
</dbReference>
<dbReference type="EMBL" id="JAAZWO010000034">
    <property type="protein sequence ID" value="MBC2399724.1"/>
    <property type="molecule type" value="Genomic_DNA"/>
</dbReference>
<dbReference type="Pfam" id="PF09388">
    <property type="entry name" value="SpoOE-like"/>
    <property type="match status" value="1"/>
</dbReference>
<comment type="caution">
    <text evidence="1">The sequence shown here is derived from an EMBL/GenBank/DDBJ whole genome shotgun (WGS) entry which is preliminary data.</text>
</comment>
<evidence type="ECO:0000313" key="2">
    <source>
        <dbReference type="Proteomes" id="UP000563151"/>
    </source>
</evidence>
<evidence type="ECO:0000313" key="1">
    <source>
        <dbReference type="EMBL" id="MBC2399724.1"/>
    </source>
</evidence>
<gene>
    <name evidence="1" type="ORF">HGG79_18420</name>
</gene>
<dbReference type="GO" id="GO:0043937">
    <property type="term" value="P:regulation of sporulation"/>
    <property type="evidence" value="ECO:0007669"/>
    <property type="project" value="InterPro"/>
</dbReference>
<protein>
    <submittedName>
        <fullName evidence="1">Aspartyl-phosphate phosphatase Spo0E family protein</fullName>
    </submittedName>
</protein>
<dbReference type="RefSeq" id="WP_085059182.1">
    <property type="nucleotide sequence ID" value="NZ_JAAZWO010000034.1"/>
</dbReference>
<keyword evidence="2" id="KW-1185">Reference proteome</keyword>
<dbReference type="Proteomes" id="UP000563151">
    <property type="component" value="Unassembled WGS sequence"/>
</dbReference>